<gene>
    <name evidence="2" type="ORF">DU508_09930</name>
</gene>
<feature type="transmembrane region" description="Helical" evidence="1">
    <location>
        <begin position="50"/>
        <end position="69"/>
    </location>
</feature>
<evidence type="ECO:0000256" key="1">
    <source>
        <dbReference type="SAM" id="Phobius"/>
    </source>
</evidence>
<comment type="caution">
    <text evidence="2">The sequence shown here is derived from an EMBL/GenBank/DDBJ whole genome shotgun (WGS) entry which is preliminary data.</text>
</comment>
<dbReference type="OrthoDB" id="767369at2"/>
<dbReference type="Proteomes" id="UP000253961">
    <property type="component" value="Unassembled WGS sequence"/>
</dbReference>
<keyword evidence="1" id="KW-1133">Transmembrane helix</keyword>
<protein>
    <submittedName>
        <fullName evidence="2">Uncharacterized protein</fullName>
    </submittedName>
</protein>
<proteinExistence type="predicted"/>
<feature type="transmembrane region" description="Helical" evidence="1">
    <location>
        <begin position="149"/>
        <end position="166"/>
    </location>
</feature>
<keyword evidence="3" id="KW-1185">Reference proteome</keyword>
<reference evidence="2 3" key="1">
    <citation type="submission" date="2018-07" db="EMBL/GenBank/DDBJ databases">
        <title>Pedobacter sp. nov., isolated from soil.</title>
        <authorList>
            <person name="Zhou L.Y."/>
            <person name="Du Z.J."/>
        </authorList>
    </citation>
    <scope>NUCLEOTIDE SEQUENCE [LARGE SCALE GENOMIC DNA]</scope>
    <source>
        <strain evidence="2 3">JDX94</strain>
    </source>
</reference>
<feature type="transmembrane region" description="Helical" evidence="1">
    <location>
        <begin position="81"/>
        <end position="106"/>
    </location>
</feature>
<dbReference type="RefSeq" id="WP_115402628.1">
    <property type="nucleotide sequence ID" value="NZ_QPKV01000003.1"/>
</dbReference>
<name>A0A369Q3E9_9SPHI</name>
<sequence length="178" mass="20505">MNKPKSLLIEICWLLLAALINLSILILVFGKNILQKTVAINLHDTYFVTQSLPLFAFLFIVISFVIYYVKEHRKHFQRKAQNIIIIIFGLLLILSLTRINGLISLFKGIETSLKNSNQNDLPATGWTVYPPLGKLEKAEPKVYISFSEILSYSIMLIQVFIIYLLVKLGYKWGMRQNE</sequence>
<dbReference type="EMBL" id="QPKV01000003">
    <property type="protein sequence ID" value="RDC57459.1"/>
    <property type="molecule type" value="Genomic_DNA"/>
</dbReference>
<dbReference type="AlphaFoldDB" id="A0A369Q3E9"/>
<keyword evidence="1" id="KW-0472">Membrane</keyword>
<evidence type="ECO:0000313" key="2">
    <source>
        <dbReference type="EMBL" id="RDC57459.1"/>
    </source>
</evidence>
<keyword evidence="1" id="KW-0812">Transmembrane</keyword>
<evidence type="ECO:0000313" key="3">
    <source>
        <dbReference type="Proteomes" id="UP000253961"/>
    </source>
</evidence>
<organism evidence="2 3">
    <name type="scientific">Pedobacter chinensis</name>
    <dbReference type="NCBI Taxonomy" id="2282421"/>
    <lineage>
        <taxon>Bacteria</taxon>
        <taxon>Pseudomonadati</taxon>
        <taxon>Bacteroidota</taxon>
        <taxon>Sphingobacteriia</taxon>
        <taxon>Sphingobacteriales</taxon>
        <taxon>Sphingobacteriaceae</taxon>
        <taxon>Pedobacter</taxon>
    </lineage>
</organism>
<accession>A0A369Q3E9</accession>
<feature type="transmembrane region" description="Helical" evidence="1">
    <location>
        <begin position="7"/>
        <end position="30"/>
    </location>
</feature>